<organism evidence="1 2">
    <name type="scientific">Vigna mungo</name>
    <name type="common">Black gram</name>
    <name type="synonym">Phaseolus mungo</name>
    <dbReference type="NCBI Taxonomy" id="3915"/>
    <lineage>
        <taxon>Eukaryota</taxon>
        <taxon>Viridiplantae</taxon>
        <taxon>Streptophyta</taxon>
        <taxon>Embryophyta</taxon>
        <taxon>Tracheophyta</taxon>
        <taxon>Spermatophyta</taxon>
        <taxon>Magnoliopsida</taxon>
        <taxon>eudicotyledons</taxon>
        <taxon>Gunneridae</taxon>
        <taxon>Pentapetalae</taxon>
        <taxon>rosids</taxon>
        <taxon>fabids</taxon>
        <taxon>Fabales</taxon>
        <taxon>Fabaceae</taxon>
        <taxon>Papilionoideae</taxon>
        <taxon>50 kb inversion clade</taxon>
        <taxon>NPAAA clade</taxon>
        <taxon>indigoferoid/millettioid clade</taxon>
        <taxon>Phaseoleae</taxon>
        <taxon>Vigna</taxon>
    </lineage>
</organism>
<accession>A0AAQ3S045</accession>
<name>A0AAQ3S045_VIGMU</name>
<dbReference type="Proteomes" id="UP001374535">
    <property type="component" value="Chromosome 5"/>
</dbReference>
<proteinExistence type="predicted"/>
<evidence type="ECO:0000313" key="2">
    <source>
        <dbReference type="Proteomes" id="UP001374535"/>
    </source>
</evidence>
<dbReference type="EMBL" id="CP144696">
    <property type="protein sequence ID" value="WVZ10594.1"/>
    <property type="molecule type" value="Genomic_DNA"/>
</dbReference>
<gene>
    <name evidence="1" type="ORF">V8G54_015124</name>
</gene>
<keyword evidence="2" id="KW-1185">Reference proteome</keyword>
<evidence type="ECO:0000313" key="1">
    <source>
        <dbReference type="EMBL" id="WVZ10594.1"/>
    </source>
</evidence>
<dbReference type="AlphaFoldDB" id="A0AAQ3S045"/>
<reference evidence="1 2" key="1">
    <citation type="journal article" date="2023" name="Life. Sci Alliance">
        <title>Evolutionary insights into 3D genome organization and epigenetic landscape of Vigna mungo.</title>
        <authorList>
            <person name="Junaid A."/>
            <person name="Singh B."/>
            <person name="Bhatia S."/>
        </authorList>
    </citation>
    <scope>NUCLEOTIDE SEQUENCE [LARGE SCALE GENOMIC DNA]</scope>
    <source>
        <strain evidence="1">Urdbean</strain>
    </source>
</reference>
<protein>
    <submittedName>
        <fullName evidence="1">Uncharacterized protein</fullName>
    </submittedName>
</protein>
<sequence>MDPFLFQSLFHLRNLISQKFHFPRHRHTAEIKITQRAGGLVIRNWKTSEGSDMPTRYLVNIGIQGSLRMNLCAHPKNVIVQLEENICHTIIKLLASIDLTI</sequence>